<sequence>MEPNIEIRRLLDVMPASGRMMTKIVSKPEQSQVIDAAFPLPWSQDRPIYINFDLWRRLTKPQRDLLLLHQVSWLTGVKWIQPDIYQGVFLAGLLGGVVEAAQSDVIGVIIAGGLSALAGVRIWRINQSQASQLKADTTAVFIAQRRGYSEAEAAQHLLTAIETVAKIEGRSGLDFNELIRCQNLRAIAGLSPVGIPDNYSR</sequence>
<proteinExistence type="predicted"/>
<accession>A0ABR9VEM8</accession>
<dbReference type="RefSeq" id="WP_137666247.1">
    <property type="nucleotide sequence ID" value="NZ_JADEWB010000069.1"/>
</dbReference>
<comment type="caution">
    <text evidence="1">The sequence shown here is derived from an EMBL/GenBank/DDBJ whole genome shotgun (WGS) entry which is preliminary data.</text>
</comment>
<evidence type="ECO:0000313" key="2">
    <source>
        <dbReference type="Proteomes" id="UP000606776"/>
    </source>
</evidence>
<dbReference type="EMBL" id="JADEWB010000069">
    <property type="protein sequence ID" value="MBE9236948.1"/>
    <property type="molecule type" value="Genomic_DNA"/>
</dbReference>
<keyword evidence="2" id="KW-1185">Reference proteome</keyword>
<dbReference type="Proteomes" id="UP000606776">
    <property type="component" value="Unassembled WGS sequence"/>
</dbReference>
<name>A0ABR9VEM8_9CYAN</name>
<dbReference type="InterPro" id="IPR021751">
    <property type="entry name" value="DUF3318"/>
</dbReference>
<protein>
    <submittedName>
        <fullName evidence="1">DUF3318 domain-containing protein</fullName>
    </submittedName>
</protein>
<dbReference type="Pfam" id="PF11780">
    <property type="entry name" value="DUF3318"/>
    <property type="match status" value="1"/>
</dbReference>
<reference evidence="1 2" key="1">
    <citation type="submission" date="2020-10" db="EMBL/GenBank/DDBJ databases">
        <authorList>
            <person name="Castelo-Branco R."/>
            <person name="Eusebio N."/>
            <person name="Adriana R."/>
            <person name="Vieira A."/>
            <person name="Brugerolle De Fraissinette N."/>
            <person name="Rezende De Castro R."/>
            <person name="Schneider M.P."/>
            <person name="Vasconcelos V."/>
            <person name="Leao P.N."/>
        </authorList>
    </citation>
    <scope>NUCLEOTIDE SEQUENCE [LARGE SCALE GENOMIC DNA]</scope>
    <source>
        <strain evidence="1 2">LEGE 00250</strain>
    </source>
</reference>
<gene>
    <name evidence="1" type="ORF">IQ227_13165</name>
</gene>
<organism evidence="1 2">
    <name type="scientific">Sphaerospermopsis aphanizomenoides LEGE 00250</name>
    <dbReference type="NCBI Taxonomy" id="2777972"/>
    <lineage>
        <taxon>Bacteria</taxon>
        <taxon>Bacillati</taxon>
        <taxon>Cyanobacteriota</taxon>
        <taxon>Cyanophyceae</taxon>
        <taxon>Nostocales</taxon>
        <taxon>Aphanizomenonaceae</taxon>
        <taxon>Sphaerospermopsis</taxon>
        <taxon>Sphaerospermopsis aphanizomenoides</taxon>
    </lineage>
</organism>
<evidence type="ECO:0000313" key="1">
    <source>
        <dbReference type="EMBL" id="MBE9236948.1"/>
    </source>
</evidence>